<dbReference type="Pfam" id="PF03269">
    <property type="entry name" value="DUF268"/>
    <property type="match status" value="1"/>
</dbReference>
<proteinExistence type="predicted"/>
<dbReference type="SUPFAM" id="SSF53335">
    <property type="entry name" value="S-adenosyl-L-methionine-dependent methyltransferases"/>
    <property type="match status" value="1"/>
</dbReference>
<comment type="caution">
    <text evidence="1">The sequence shown here is derived from an EMBL/GenBank/DDBJ whole genome shotgun (WGS) entry which is preliminary data.</text>
</comment>
<reference evidence="1 2" key="1">
    <citation type="journal article" date="2018" name="Environ. Microbiol.">
        <title>Novel energy conservation strategies and behaviour of Pelotomaculum schinkii driving syntrophic propionate catabolism.</title>
        <authorList>
            <person name="Hidalgo-Ahumada C.A.P."/>
            <person name="Nobu M.K."/>
            <person name="Narihiro T."/>
            <person name="Tamaki H."/>
            <person name="Liu W.T."/>
            <person name="Kamagata Y."/>
            <person name="Stams A.J.M."/>
            <person name="Imachi H."/>
            <person name="Sousa D.Z."/>
        </authorList>
    </citation>
    <scope>NUCLEOTIDE SEQUENCE [LARGE SCALE GENOMIC DNA]</scope>
    <source>
        <strain evidence="1 2">MGP</strain>
    </source>
</reference>
<evidence type="ECO:0000313" key="1">
    <source>
        <dbReference type="EMBL" id="TEB06449.1"/>
    </source>
</evidence>
<dbReference type="InterPro" id="IPR004951">
    <property type="entry name" value="DUF268_CAE_spp"/>
</dbReference>
<keyword evidence="2" id="KW-1185">Reference proteome</keyword>
<dbReference type="InterPro" id="IPR029063">
    <property type="entry name" value="SAM-dependent_MTases_sf"/>
</dbReference>
<organism evidence="1 2">
    <name type="scientific">Pelotomaculum propionicicum</name>
    <dbReference type="NCBI Taxonomy" id="258475"/>
    <lineage>
        <taxon>Bacteria</taxon>
        <taxon>Bacillati</taxon>
        <taxon>Bacillota</taxon>
        <taxon>Clostridia</taxon>
        <taxon>Eubacteriales</taxon>
        <taxon>Desulfotomaculaceae</taxon>
        <taxon>Pelotomaculum</taxon>
    </lineage>
</organism>
<dbReference type="PANTHER" id="PTHR43591:SF24">
    <property type="entry name" value="2-METHOXY-6-POLYPRENYL-1,4-BENZOQUINOL METHYLASE, MITOCHONDRIAL"/>
    <property type="match status" value="1"/>
</dbReference>
<dbReference type="AlphaFoldDB" id="A0A4Y7RCG2"/>
<dbReference type="GO" id="GO:0032259">
    <property type="term" value="P:methylation"/>
    <property type="evidence" value="ECO:0007669"/>
    <property type="project" value="UniProtKB-KW"/>
</dbReference>
<dbReference type="CDD" id="cd02440">
    <property type="entry name" value="AdoMet_MTases"/>
    <property type="match status" value="1"/>
</dbReference>
<keyword evidence="1" id="KW-0808">Transferase</keyword>
<sequence length="250" mass="28455">MIMHPANRILSMAGLRLIKASPSKVPGAFLSNYKKNLERLKKEPGAFNVLEQMYYDAGDHPENYIDYECIFTSKHINKIKPNNILDIGSYRHFLIGLLSYYPVTSIDVRERLPLSDNETVVTCDAKKLAIPDNSFDIVTSLCAIEHFGLGRYGDEFDVNADKKAISEMIRVIKPGGYFIFTTTITNAPPSIVFNAHRIYSHDMIKKFCSNLILIEEIAFSHNINDFCAINKATSEPYIWDVYCGCWRKPI</sequence>
<dbReference type="Gene3D" id="3.40.50.150">
    <property type="entry name" value="Vaccinia Virus protein VP39"/>
    <property type="match status" value="1"/>
</dbReference>
<dbReference type="PANTHER" id="PTHR43591">
    <property type="entry name" value="METHYLTRANSFERASE"/>
    <property type="match status" value="1"/>
</dbReference>
<dbReference type="Proteomes" id="UP000297597">
    <property type="component" value="Unassembled WGS sequence"/>
</dbReference>
<dbReference type="GO" id="GO:0043770">
    <property type="term" value="F:demethylmenaquinone methyltransferase activity"/>
    <property type="evidence" value="ECO:0007669"/>
    <property type="project" value="UniProtKB-EC"/>
</dbReference>
<name>A0A4Y7RCG2_9FIRM</name>
<dbReference type="EMBL" id="QFFZ01000091">
    <property type="protein sequence ID" value="TEB06449.1"/>
    <property type="molecule type" value="Genomic_DNA"/>
</dbReference>
<keyword evidence="1" id="KW-0830">Ubiquinone</keyword>
<evidence type="ECO:0000313" key="2">
    <source>
        <dbReference type="Proteomes" id="UP000297597"/>
    </source>
</evidence>
<gene>
    <name evidence="1" type="primary">ubiE_2</name>
    <name evidence="1" type="ORF">Pmgp_03721</name>
</gene>
<dbReference type="EC" id="2.1.1.163" evidence="1"/>
<keyword evidence="1" id="KW-0489">Methyltransferase</keyword>
<protein>
    <submittedName>
        <fullName evidence="1">Ubiquinone/menaquinone biosynthesis C-methyltransferase UbiE</fullName>
        <ecNumber evidence="1">2.1.1.163</ecNumber>
    </submittedName>
</protein>
<accession>A0A4Y7RCG2</accession>